<dbReference type="Proteomes" id="UP000192578">
    <property type="component" value="Unassembled WGS sequence"/>
</dbReference>
<dbReference type="Gene3D" id="3.20.20.80">
    <property type="entry name" value="Glycosidases"/>
    <property type="match status" value="1"/>
</dbReference>
<evidence type="ECO:0000256" key="8">
    <source>
        <dbReference type="ARBA" id="ARBA00060592"/>
    </source>
</evidence>
<feature type="active site" description="Nucleophile" evidence="9">
    <location>
        <position position="443"/>
    </location>
</feature>
<dbReference type="GO" id="GO:0005978">
    <property type="term" value="P:glycogen biosynthetic process"/>
    <property type="evidence" value="ECO:0007669"/>
    <property type="project" value="InterPro"/>
</dbReference>
<dbReference type="PANTHER" id="PTHR43651">
    <property type="entry name" value="1,4-ALPHA-GLUCAN-BRANCHING ENZYME"/>
    <property type="match status" value="1"/>
</dbReference>
<dbReference type="GO" id="GO:0003844">
    <property type="term" value="F:1,4-alpha-glucan branching enzyme activity"/>
    <property type="evidence" value="ECO:0007669"/>
    <property type="project" value="UniProtKB-EC"/>
</dbReference>
<dbReference type="SUPFAM" id="SSF51445">
    <property type="entry name" value="(Trans)glycosidases"/>
    <property type="match status" value="1"/>
</dbReference>
<dbReference type="AlphaFoldDB" id="A0A1W0X2P7"/>
<accession>A0A1W0X2P7</accession>
<organism evidence="12 13">
    <name type="scientific">Hypsibius exemplaris</name>
    <name type="common">Freshwater tardigrade</name>
    <dbReference type="NCBI Taxonomy" id="2072580"/>
    <lineage>
        <taxon>Eukaryota</taxon>
        <taxon>Metazoa</taxon>
        <taxon>Ecdysozoa</taxon>
        <taxon>Tardigrada</taxon>
        <taxon>Eutardigrada</taxon>
        <taxon>Parachela</taxon>
        <taxon>Hypsibioidea</taxon>
        <taxon>Hypsibiidae</taxon>
        <taxon>Hypsibius</taxon>
    </lineage>
</organism>
<feature type="domain" description="Glycosyl hydrolase family 13 catalytic" evidence="11">
    <location>
        <begin position="305"/>
        <end position="674"/>
    </location>
</feature>
<feature type="compositionally biased region" description="Polar residues" evidence="10">
    <location>
        <begin position="1"/>
        <end position="15"/>
    </location>
</feature>
<dbReference type="PIRSF" id="PIRSF000463">
    <property type="entry name" value="GlgB"/>
    <property type="match status" value="1"/>
</dbReference>
<dbReference type="GO" id="GO:0004553">
    <property type="term" value="F:hydrolase activity, hydrolyzing O-glycosyl compounds"/>
    <property type="evidence" value="ECO:0007669"/>
    <property type="project" value="InterPro"/>
</dbReference>
<evidence type="ECO:0000256" key="4">
    <source>
        <dbReference type="ARBA" id="ARBA00012541"/>
    </source>
</evidence>
<feature type="region of interest" description="Disordered" evidence="10">
    <location>
        <begin position="58"/>
        <end position="83"/>
    </location>
</feature>
<dbReference type="PANTHER" id="PTHR43651:SF3">
    <property type="entry name" value="1,4-ALPHA-GLUCAN-BRANCHING ENZYME"/>
    <property type="match status" value="1"/>
</dbReference>
<reference evidence="13" key="1">
    <citation type="submission" date="2017-01" db="EMBL/GenBank/DDBJ databases">
        <title>Comparative genomics of anhydrobiosis in the tardigrade Hypsibius dujardini.</title>
        <authorList>
            <person name="Yoshida Y."/>
            <person name="Koutsovoulos G."/>
            <person name="Laetsch D."/>
            <person name="Stevens L."/>
            <person name="Kumar S."/>
            <person name="Horikawa D."/>
            <person name="Ishino K."/>
            <person name="Komine S."/>
            <person name="Tomita M."/>
            <person name="Blaxter M."/>
            <person name="Arakawa K."/>
        </authorList>
    </citation>
    <scope>NUCLEOTIDE SEQUENCE [LARGE SCALE GENOMIC DNA]</scope>
    <source>
        <strain evidence="13">Z151</strain>
    </source>
</reference>
<evidence type="ECO:0000259" key="11">
    <source>
        <dbReference type="SMART" id="SM00642"/>
    </source>
</evidence>
<dbReference type="FunFam" id="2.60.40.10:FF:001874">
    <property type="entry name" value="1,4-alpha-glucan-branching enzyme"/>
    <property type="match status" value="1"/>
</dbReference>
<evidence type="ECO:0000313" key="13">
    <source>
        <dbReference type="Proteomes" id="UP000192578"/>
    </source>
</evidence>
<evidence type="ECO:0000256" key="1">
    <source>
        <dbReference type="ARBA" id="ARBA00000826"/>
    </source>
</evidence>
<dbReference type="CDD" id="cd11321">
    <property type="entry name" value="AmyAc_bac_euk_BE"/>
    <property type="match status" value="1"/>
</dbReference>
<evidence type="ECO:0000256" key="5">
    <source>
        <dbReference type="ARBA" id="ARBA00022490"/>
    </source>
</evidence>
<dbReference type="EMBL" id="MTYJ01000021">
    <property type="protein sequence ID" value="OQV21739.1"/>
    <property type="molecule type" value="Genomic_DNA"/>
</dbReference>
<keyword evidence="7" id="KW-0808">Transferase</keyword>
<gene>
    <name evidence="12" type="ORF">BV898_04317</name>
</gene>
<dbReference type="EC" id="2.4.1.18" evidence="4"/>
<evidence type="ECO:0000256" key="2">
    <source>
        <dbReference type="ARBA" id="ARBA00004496"/>
    </source>
</evidence>
<evidence type="ECO:0000313" key="12">
    <source>
        <dbReference type="EMBL" id="OQV21739.1"/>
    </source>
</evidence>
<comment type="caution">
    <text evidence="12">The sequence shown here is derived from an EMBL/GenBank/DDBJ whole genome shotgun (WGS) entry which is preliminary data.</text>
</comment>
<dbReference type="InterPro" id="IPR014756">
    <property type="entry name" value="Ig_E-set"/>
</dbReference>
<dbReference type="Gene3D" id="2.60.40.1180">
    <property type="entry name" value="Golgi alpha-mannosidase II"/>
    <property type="match status" value="1"/>
</dbReference>
<dbReference type="InterPro" id="IPR006047">
    <property type="entry name" value="GH13_cat_dom"/>
</dbReference>
<dbReference type="SUPFAM" id="SSF51011">
    <property type="entry name" value="Glycosyl hydrolase domain"/>
    <property type="match status" value="1"/>
</dbReference>
<feature type="region of interest" description="Disordered" evidence="10">
    <location>
        <begin position="1"/>
        <end position="28"/>
    </location>
</feature>
<evidence type="ECO:0000256" key="9">
    <source>
        <dbReference type="PIRSR" id="PIRSR000463-1"/>
    </source>
</evidence>
<feature type="active site" description="Proton donor" evidence="9">
    <location>
        <position position="499"/>
    </location>
</feature>
<dbReference type="SMART" id="SM00642">
    <property type="entry name" value="Aamy"/>
    <property type="match status" value="1"/>
</dbReference>
<dbReference type="CDD" id="cd02854">
    <property type="entry name" value="E_set_GBE_euk_N"/>
    <property type="match status" value="1"/>
</dbReference>
<keyword evidence="6" id="KW-0328">Glycosyltransferase</keyword>
<dbReference type="GO" id="GO:0005737">
    <property type="term" value="C:cytoplasm"/>
    <property type="evidence" value="ECO:0007669"/>
    <property type="project" value="UniProtKB-SubCell"/>
</dbReference>
<dbReference type="OrthoDB" id="196493at2759"/>
<proteinExistence type="inferred from homology"/>
<comment type="subcellular location">
    <subcellularLocation>
        <location evidence="2">Cytoplasm</location>
    </subcellularLocation>
</comment>
<dbReference type="InterPro" id="IPR013783">
    <property type="entry name" value="Ig-like_fold"/>
</dbReference>
<protein>
    <recommendedName>
        <fullName evidence="4">1,4-alpha-glucan branching enzyme</fullName>
        <ecNumber evidence="4">2.4.1.18</ecNumber>
    </recommendedName>
</protein>
<comment type="catalytic activity">
    <reaction evidence="1">
        <text>Transfers a segment of a (1-&gt;4)-alpha-D-glucan chain to a primary hydroxy group in a similar glucan chain.</text>
        <dbReference type="EC" id="2.4.1.18"/>
    </reaction>
</comment>
<evidence type="ECO:0000256" key="7">
    <source>
        <dbReference type="ARBA" id="ARBA00022679"/>
    </source>
</evidence>
<dbReference type="InterPro" id="IPR006048">
    <property type="entry name" value="A-amylase/branching_C"/>
</dbReference>
<evidence type="ECO:0000256" key="3">
    <source>
        <dbReference type="ARBA" id="ARBA00009000"/>
    </source>
</evidence>
<keyword evidence="13" id="KW-1185">Reference proteome</keyword>
<evidence type="ECO:0000256" key="10">
    <source>
        <dbReference type="SAM" id="MobiDB-lite"/>
    </source>
</evidence>
<comment type="pathway">
    <text evidence="8">Glycan biosynthesis.</text>
</comment>
<dbReference type="GO" id="GO:0043169">
    <property type="term" value="F:cation binding"/>
    <property type="evidence" value="ECO:0007669"/>
    <property type="project" value="InterPro"/>
</dbReference>
<name>A0A1W0X2P7_HYPEX</name>
<keyword evidence="5" id="KW-0963">Cytoplasm</keyword>
<dbReference type="FunFam" id="3.20.20.80:FF:000001">
    <property type="entry name" value="1,4-alpha-glucan branching enzyme"/>
    <property type="match status" value="1"/>
</dbReference>
<dbReference type="InterPro" id="IPR017853">
    <property type="entry name" value="GH"/>
</dbReference>
<dbReference type="InterPro" id="IPR013780">
    <property type="entry name" value="Glyco_hydro_b"/>
</dbReference>
<dbReference type="SUPFAM" id="SSF81296">
    <property type="entry name" value="E set domains"/>
    <property type="match status" value="1"/>
</dbReference>
<dbReference type="InterPro" id="IPR037439">
    <property type="entry name" value="Branching_enzy"/>
</dbReference>
<sequence>MQQNNAHVSRNSARSAQRRVDFKPRRSAPFRTVPLRSAPFRTVPRRSAPLLKEAVNFRQKKSASSPARLPHYCPSFSPPQRQAVMTENDHNNNEMEAGGDNSSDVPPDLDKLLEMDGYLRLHEKEISRRYGCFNAVLKDINTYEGGMEQFSRSYEQYGINVAADGSVVCREWAPGAVEVYLTGDFNGWNKTQHAFKQGSFGKWDLIIPPNGDGNIPIAHGSIVKLNIKTKSGQFVERISPWIRYAIRPKNDPKNFTYDGIFWHPPPKEQYIFKHARPKRPEGLRIYEAHVGISSHEGKIASYNHFTDNVLPRIKRQGYNAVQLMAIMEHVYYASFGYQVTNFFAVSSRYGTPEEFKRLVDTAHGMGISVLLDVVHSHASKNVLDGINEFDGTNTCFFHDAGKGVHSLWDSRLFDYSKWEVLRFLLSDLRWFIEEYKVDGYRFDGVTSMLYHSHGIGHGFSGDYNEYFGLNTDTDSLVYMMLANHMLHSLYPDVMITIAEDVSGMPALCRPVSEGGQGFDYRLGMAIPDKWIEYLKDTRDEDWKMGDLVHTLTNRRYGERTIAYAESHDQALVGDKSLAFWLMDKEMYTHMSCLTEMTGIIDRGLALHKLIRLLTHALGGEGWLNFIGNEFGHPEWLDFPRVGNQESFHYCRRQFNLSDDELLRYKFLNNFDGAMNKADETYHWLSADPAWVSTKHEGDKVIVFERAGLVFVFNFHTFKSFSDYKVGVEVSGKYKIVLDSDREEFGGHKRVSPDSEFFTFNEGYNGRRNHMCVYIPCRVALVFAKVG</sequence>
<comment type="similarity">
    <text evidence="3">Belongs to the glycosyl hydrolase 13 family. GlgB subfamily.</text>
</comment>
<evidence type="ECO:0000256" key="6">
    <source>
        <dbReference type="ARBA" id="ARBA00022676"/>
    </source>
</evidence>
<dbReference type="Pfam" id="PF00128">
    <property type="entry name" value="Alpha-amylase"/>
    <property type="match status" value="1"/>
</dbReference>
<dbReference type="Pfam" id="PF02806">
    <property type="entry name" value="Alpha-amylase_C"/>
    <property type="match status" value="1"/>
</dbReference>
<dbReference type="InterPro" id="IPR004193">
    <property type="entry name" value="Glyco_hydro_13_N"/>
</dbReference>
<dbReference type="Gene3D" id="2.60.40.10">
    <property type="entry name" value="Immunoglobulins"/>
    <property type="match status" value="1"/>
</dbReference>
<dbReference type="Pfam" id="PF02922">
    <property type="entry name" value="CBM_48"/>
    <property type="match status" value="1"/>
</dbReference>
<dbReference type="FunFam" id="2.60.40.1180:FF:000003">
    <property type="entry name" value="1,4-alpha-glucan-branching enzyme, chloroplastic/amyloplastic"/>
    <property type="match status" value="1"/>
</dbReference>